<comment type="caution">
    <text evidence="2">The sequence shown here is derived from an EMBL/GenBank/DDBJ whole genome shotgun (WGS) entry which is preliminary data.</text>
</comment>
<feature type="region of interest" description="Disordered" evidence="1">
    <location>
        <begin position="225"/>
        <end position="254"/>
    </location>
</feature>
<feature type="compositionally biased region" description="Acidic residues" evidence="1">
    <location>
        <begin position="30"/>
        <end position="85"/>
    </location>
</feature>
<evidence type="ECO:0000313" key="2">
    <source>
        <dbReference type="EMBL" id="KAL1515116.1"/>
    </source>
</evidence>
<proteinExistence type="predicted"/>
<feature type="region of interest" description="Disordered" evidence="1">
    <location>
        <begin position="1"/>
        <end position="106"/>
    </location>
</feature>
<evidence type="ECO:0008006" key="4">
    <source>
        <dbReference type="Google" id="ProtNLM"/>
    </source>
</evidence>
<dbReference type="Proteomes" id="UP001515480">
    <property type="component" value="Unassembled WGS sequence"/>
</dbReference>
<keyword evidence="3" id="KW-1185">Reference proteome</keyword>
<feature type="compositionally biased region" description="Acidic residues" evidence="1">
    <location>
        <begin position="1"/>
        <end position="21"/>
    </location>
</feature>
<evidence type="ECO:0000256" key="1">
    <source>
        <dbReference type="SAM" id="MobiDB-lite"/>
    </source>
</evidence>
<sequence>MMQSEEAEEVVEEESNEESESEEGRSEEGRCEEDESEEEGEEGSEQVEEESLGEEGEEEDEDGEAESEEDDGEAEGEEEEEESDNDSAAVVEELPPPPGAAPPPVPMELMTDMKVMHDCLGMVTIIKVDGSESWQDRKALVQLPAKGKLRPKPVNRWVFKDALSPLEPAPAERMMQLPPSSAAAERLPSSAGVAAVELTLEEVIKARTCANISRVLPAPQKAVIERARKTKRLREAKKRPRRPKMGVRKTKEHR</sequence>
<reference evidence="2 3" key="1">
    <citation type="journal article" date="2024" name="Science">
        <title>Giant polyketide synthase enzymes in the biosynthesis of giant marine polyether toxins.</title>
        <authorList>
            <person name="Fallon T.R."/>
            <person name="Shende V.V."/>
            <person name="Wierzbicki I.H."/>
            <person name="Pendleton A.L."/>
            <person name="Watervoot N.F."/>
            <person name="Auber R.P."/>
            <person name="Gonzalez D.J."/>
            <person name="Wisecaver J.H."/>
            <person name="Moore B.S."/>
        </authorList>
    </citation>
    <scope>NUCLEOTIDE SEQUENCE [LARGE SCALE GENOMIC DNA]</scope>
    <source>
        <strain evidence="2 3">12B1</strain>
    </source>
</reference>
<feature type="compositionally biased region" description="Pro residues" evidence="1">
    <location>
        <begin position="94"/>
        <end position="106"/>
    </location>
</feature>
<dbReference type="EMBL" id="JBGBPQ010000012">
    <property type="protein sequence ID" value="KAL1515116.1"/>
    <property type="molecule type" value="Genomic_DNA"/>
</dbReference>
<organism evidence="2 3">
    <name type="scientific">Prymnesium parvum</name>
    <name type="common">Toxic golden alga</name>
    <dbReference type="NCBI Taxonomy" id="97485"/>
    <lineage>
        <taxon>Eukaryota</taxon>
        <taxon>Haptista</taxon>
        <taxon>Haptophyta</taxon>
        <taxon>Prymnesiophyceae</taxon>
        <taxon>Prymnesiales</taxon>
        <taxon>Prymnesiaceae</taxon>
        <taxon>Prymnesium</taxon>
    </lineage>
</organism>
<accession>A0AB34J987</accession>
<gene>
    <name evidence="2" type="ORF">AB1Y20_004179</name>
</gene>
<evidence type="ECO:0000313" key="3">
    <source>
        <dbReference type="Proteomes" id="UP001515480"/>
    </source>
</evidence>
<name>A0AB34J987_PRYPA</name>
<feature type="compositionally biased region" description="Basic residues" evidence="1">
    <location>
        <begin position="228"/>
        <end position="254"/>
    </location>
</feature>
<dbReference type="AlphaFoldDB" id="A0AB34J987"/>
<protein>
    <recommendedName>
        <fullName evidence="4">Ribosome biogenesis protein NOP53</fullName>
    </recommendedName>
</protein>